<dbReference type="SUPFAM" id="SSF55874">
    <property type="entry name" value="ATPase domain of HSP90 chaperone/DNA topoisomerase II/histidine kinase"/>
    <property type="match status" value="1"/>
</dbReference>
<dbReference type="InterPro" id="IPR050482">
    <property type="entry name" value="Sensor_HK_TwoCompSys"/>
</dbReference>
<evidence type="ECO:0000256" key="1">
    <source>
        <dbReference type="ARBA" id="ARBA00000085"/>
    </source>
</evidence>
<comment type="catalytic activity">
    <reaction evidence="1">
        <text>ATP + protein L-histidine = ADP + protein N-phospho-L-histidine.</text>
        <dbReference type="EC" id="2.7.13.3"/>
    </reaction>
</comment>
<dbReference type="InterPro" id="IPR036890">
    <property type="entry name" value="HATPase_C_sf"/>
</dbReference>
<evidence type="ECO:0000256" key="4">
    <source>
        <dbReference type="ARBA" id="ARBA00022777"/>
    </source>
</evidence>
<dbReference type="InterPro" id="IPR005467">
    <property type="entry name" value="His_kinase_dom"/>
</dbReference>
<accession>A0ABY4YDG4</accession>
<dbReference type="PROSITE" id="PS50109">
    <property type="entry name" value="HIS_KIN"/>
    <property type="match status" value="1"/>
</dbReference>
<dbReference type="InterPro" id="IPR003594">
    <property type="entry name" value="HATPase_dom"/>
</dbReference>
<dbReference type="GO" id="GO:0005524">
    <property type="term" value="F:ATP binding"/>
    <property type="evidence" value="ECO:0007669"/>
    <property type="project" value="UniProtKB-KW"/>
</dbReference>
<name>A0ABY4YDG4_9MICO</name>
<feature type="domain" description="Histidine kinase" evidence="6">
    <location>
        <begin position="1"/>
        <end position="139"/>
    </location>
</feature>
<dbReference type="InterPro" id="IPR004358">
    <property type="entry name" value="Sig_transdc_His_kin-like_C"/>
</dbReference>
<evidence type="ECO:0000256" key="3">
    <source>
        <dbReference type="ARBA" id="ARBA00022679"/>
    </source>
</evidence>
<proteinExistence type="predicted"/>
<dbReference type="SMART" id="SM00387">
    <property type="entry name" value="HATPase_c"/>
    <property type="match status" value="1"/>
</dbReference>
<evidence type="ECO:0000259" key="6">
    <source>
        <dbReference type="PROSITE" id="PS50109"/>
    </source>
</evidence>
<dbReference type="CDD" id="cd16917">
    <property type="entry name" value="HATPase_UhpB-NarQ-NarX-like"/>
    <property type="match status" value="1"/>
</dbReference>
<dbReference type="EC" id="2.7.13.3" evidence="2"/>
<dbReference type="Gene3D" id="3.30.565.10">
    <property type="entry name" value="Histidine kinase-like ATPase, C-terminal domain"/>
    <property type="match status" value="1"/>
</dbReference>
<sequence>MHDLYPAELAQLGLVGALTQLCDRFTSESALQVRLTASHALNSLPAATQVAVLRIVQEALVNVAKHAGAELVEIDLELSTQEVTLTIRDDGAGVAEDLRESGAGIGSMRSRAELLGGALRVAPAPRGGTLVSARLPAEPASQVVSA</sequence>
<dbReference type="PANTHER" id="PTHR24421">
    <property type="entry name" value="NITRATE/NITRITE SENSOR PROTEIN NARX-RELATED"/>
    <property type="match status" value="1"/>
</dbReference>
<evidence type="ECO:0000313" key="7">
    <source>
        <dbReference type="EMBL" id="USQ74769.1"/>
    </source>
</evidence>
<keyword evidence="4" id="KW-0418">Kinase</keyword>
<evidence type="ECO:0000313" key="8">
    <source>
        <dbReference type="Proteomes" id="UP001056535"/>
    </source>
</evidence>
<organism evidence="7 8">
    <name type="scientific">Ornithinimicrobium cryptoxanthini</name>
    <dbReference type="NCBI Taxonomy" id="2934161"/>
    <lineage>
        <taxon>Bacteria</taxon>
        <taxon>Bacillati</taxon>
        <taxon>Actinomycetota</taxon>
        <taxon>Actinomycetes</taxon>
        <taxon>Micrococcales</taxon>
        <taxon>Ornithinimicrobiaceae</taxon>
        <taxon>Ornithinimicrobium</taxon>
    </lineage>
</organism>
<dbReference type="RefSeq" id="WP_252618823.1">
    <property type="nucleotide sequence ID" value="NZ_CP099490.1"/>
</dbReference>
<keyword evidence="8" id="KW-1185">Reference proteome</keyword>
<dbReference type="PRINTS" id="PR00344">
    <property type="entry name" value="BCTRLSENSOR"/>
</dbReference>
<dbReference type="PANTHER" id="PTHR24421:SF10">
    <property type="entry name" value="NITRATE_NITRITE SENSOR PROTEIN NARQ"/>
    <property type="match status" value="1"/>
</dbReference>
<keyword evidence="5" id="KW-0902">Two-component regulatory system</keyword>
<reference evidence="7" key="1">
    <citation type="submission" date="2022-06" db="EMBL/GenBank/DDBJ databases">
        <title>Ornithinimicrobium JY.X270.</title>
        <authorList>
            <person name="Huang Y."/>
        </authorList>
    </citation>
    <scope>NUCLEOTIDE SEQUENCE</scope>
    <source>
        <strain evidence="7">JY.X270</strain>
    </source>
</reference>
<dbReference type="Pfam" id="PF02518">
    <property type="entry name" value="HATPase_c"/>
    <property type="match status" value="1"/>
</dbReference>
<keyword evidence="7" id="KW-0067">ATP-binding</keyword>
<dbReference type="Proteomes" id="UP001056535">
    <property type="component" value="Chromosome"/>
</dbReference>
<evidence type="ECO:0000256" key="5">
    <source>
        <dbReference type="ARBA" id="ARBA00023012"/>
    </source>
</evidence>
<keyword evidence="3" id="KW-0808">Transferase</keyword>
<protein>
    <recommendedName>
        <fullName evidence="2">histidine kinase</fullName>
        <ecNumber evidence="2">2.7.13.3</ecNumber>
    </recommendedName>
</protein>
<evidence type="ECO:0000256" key="2">
    <source>
        <dbReference type="ARBA" id="ARBA00012438"/>
    </source>
</evidence>
<dbReference type="EMBL" id="CP099490">
    <property type="protein sequence ID" value="USQ74769.1"/>
    <property type="molecule type" value="Genomic_DNA"/>
</dbReference>
<keyword evidence="7" id="KW-0547">Nucleotide-binding</keyword>
<gene>
    <name evidence="7" type="ORF">NF557_08775</name>
</gene>